<feature type="domain" description="Rab-GAP TBC" evidence="2">
    <location>
        <begin position="133"/>
        <end position="381"/>
    </location>
</feature>
<dbReference type="Proteomes" id="UP000247409">
    <property type="component" value="Unassembled WGS sequence"/>
</dbReference>
<dbReference type="SMART" id="SM00164">
    <property type="entry name" value="TBC"/>
    <property type="match status" value="1"/>
</dbReference>
<dbReference type="AlphaFoldDB" id="A0A2V3J126"/>
<accession>A0A2V3J126</accession>
<dbReference type="PROSITE" id="PS50086">
    <property type="entry name" value="TBC_RABGAP"/>
    <property type="match status" value="1"/>
</dbReference>
<evidence type="ECO:0000313" key="4">
    <source>
        <dbReference type="Proteomes" id="UP000247409"/>
    </source>
</evidence>
<reference evidence="3 4" key="1">
    <citation type="journal article" date="2018" name="Mol. Biol. Evol.">
        <title>Analysis of the draft genome of the red seaweed Gracilariopsis chorda provides insights into genome size evolution in Rhodophyta.</title>
        <authorList>
            <person name="Lee J."/>
            <person name="Yang E.C."/>
            <person name="Graf L."/>
            <person name="Yang J.H."/>
            <person name="Qiu H."/>
            <person name="Zel Zion U."/>
            <person name="Chan C.X."/>
            <person name="Stephens T.G."/>
            <person name="Weber A.P.M."/>
            <person name="Boo G.H."/>
            <person name="Boo S.M."/>
            <person name="Kim K.M."/>
            <person name="Shin Y."/>
            <person name="Jung M."/>
            <person name="Lee S.J."/>
            <person name="Yim H.S."/>
            <person name="Lee J.H."/>
            <person name="Bhattacharya D."/>
            <person name="Yoon H.S."/>
        </authorList>
    </citation>
    <scope>NUCLEOTIDE SEQUENCE [LARGE SCALE GENOMIC DNA]</scope>
    <source>
        <strain evidence="3 4">SKKU-2015</strain>
        <tissue evidence="3">Whole body</tissue>
    </source>
</reference>
<feature type="region of interest" description="Disordered" evidence="1">
    <location>
        <begin position="32"/>
        <end position="111"/>
    </location>
</feature>
<dbReference type="GO" id="GO:0005096">
    <property type="term" value="F:GTPase activator activity"/>
    <property type="evidence" value="ECO:0007669"/>
    <property type="project" value="TreeGrafter"/>
</dbReference>
<dbReference type="FunFam" id="1.10.472.80:FF:000001">
    <property type="entry name" value="TBC1 domain family member 22B"/>
    <property type="match status" value="1"/>
</dbReference>
<feature type="compositionally biased region" description="Low complexity" evidence="1">
    <location>
        <begin position="49"/>
        <end position="66"/>
    </location>
</feature>
<dbReference type="PANTHER" id="PTHR22957:SF26">
    <property type="entry name" value="LD44506P"/>
    <property type="match status" value="1"/>
</dbReference>
<protein>
    <submittedName>
        <fullName evidence="3">GTPase-activating protein gyp1</fullName>
    </submittedName>
</protein>
<dbReference type="Gene3D" id="1.10.10.750">
    <property type="entry name" value="Ypt/Rab-GAP domain of gyp1p, domain 1"/>
    <property type="match status" value="1"/>
</dbReference>
<dbReference type="Gene3D" id="1.10.472.80">
    <property type="entry name" value="Ypt/Rab-GAP domain of gyp1p, domain 3"/>
    <property type="match status" value="1"/>
</dbReference>
<evidence type="ECO:0000313" key="3">
    <source>
        <dbReference type="EMBL" id="PXF48059.1"/>
    </source>
</evidence>
<dbReference type="EMBL" id="NBIV01000016">
    <property type="protein sequence ID" value="PXF48059.1"/>
    <property type="molecule type" value="Genomic_DNA"/>
</dbReference>
<dbReference type="OrthoDB" id="26371at2759"/>
<dbReference type="SUPFAM" id="SSF47923">
    <property type="entry name" value="Ypt/Rab-GAP domain of gyp1p"/>
    <property type="match status" value="2"/>
</dbReference>
<dbReference type="Gene3D" id="1.10.8.270">
    <property type="entry name" value="putative rabgap domain of human tbc1 domain family member 14 like domains"/>
    <property type="match status" value="1"/>
</dbReference>
<feature type="compositionally biased region" description="Basic and acidic residues" evidence="1">
    <location>
        <begin position="35"/>
        <end position="48"/>
    </location>
</feature>
<dbReference type="STRING" id="448386.A0A2V3J126"/>
<dbReference type="InterPro" id="IPR000195">
    <property type="entry name" value="Rab-GAP-TBC_dom"/>
</dbReference>
<feature type="compositionally biased region" description="Low complexity" evidence="1">
    <location>
        <begin position="100"/>
        <end position="109"/>
    </location>
</feature>
<name>A0A2V3J126_9FLOR</name>
<evidence type="ECO:0000259" key="2">
    <source>
        <dbReference type="PROSITE" id="PS50086"/>
    </source>
</evidence>
<comment type="caution">
    <text evidence="3">The sequence shown here is derived from an EMBL/GenBank/DDBJ whole genome shotgun (WGS) entry which is preliminary data.</text>
</comment>
<sequence length="457" mass="52019">MTDDKTLFGVSDGLLPGRVVRLGKPVDWASILKASQDRERREKEKRDSSSSISDLKSSQTSIPSIKPKSKKANTVIEESSSPTDGETETGKQRTAARENSSSSPSATSSEKLKQLLAEPTLNTEAVRKLAWAGLESEMRSPVWKVLLGYVPTNLARRNDTLRRKRREYQEAVNQHYDPYLDTKEQSVVTNSSTYNRIGNEEDVTFRQISVDIPRTCPGQALFHIPEVQQALKRILYVWATRHPASGYVQGMNDLVTPFLFVFLSEYASVKDDLSLLKATDLSVFDNADEALSNAEADSYWCLTALLNDIQDYYTFSQPGIQRRVHFLRELVARVDGNLCTHLEDEGLDFLQFAFRWMNCLLMRELPFHLIVRVWDTYLAETDGFATFHVYVCAALLVTFSEELQDMDFQDLVMFLQNLPTESWTNREIDVILSQAYMWRTIFGAAPSHLQQAFQASY</sequence>
<organism evidence="3 4">
    <name type="scientific">Gracilariopsis chorda</name>
    <dbReference type="NCBI Taxonomy" id="448386"/>
    <lineage>
        <taxon>Eukaryota</taxon>
        <taxon>Rhodophyta</taxon>
        <taxon>Florideophyceae</taxon>
        <taxon>Rhodymeniophycidae</taxon>
        <taxon>Gracilariales</taxon>
        <taxon>Gracilariaceae</taxon>
        <taxon>Gracilariopsis</taxon>
    </lineage>
</organism>
<dbReference type="Pfam" id="PF00566">
    <property type="entry name" value="RabGAP-TBC"/>
    <property type="match status" value="1"/>
</dbReference>
<evidence type="ECO:0000256" key="1">
    <source>
        <dbReference type="SAM" id="MobiDB-lite"/>
    </source>
</evidence>
<dbReference type="PANTHER" id="PTHR22957">
    <property type="entry name" value="TBC1 DOMAIN FAMILY MEMBER GTPASE-ACTIVATING PROTEIN"/>
    <property type="match status" value="1"/>
</dbReference>
<keyword evidence="4" id="KW-1185">Reference proteome</keyword>
<dbReference type="InterPro" id="IPR035969">
    <property type="entry name" value="Rab-GAP_TBC_sf"/>
</dbReference>
<proteinExistence type="predicted"/>
<gene>
    <name evidence="3" type="ORF">BWQ96_02011</name>
</gene>